<reference evidence="7" key="1">
    <citation type="submission" date="2020-11" db="EMBL/GenBank/DDBJ databases">
        <title>Adaptations for nitrogen fixation in a non-lichenized fungal sporocarp promotes dispersal by wood-feeding termites.</title>
        <authorList>
            <consortium name="DOE Joint Genome Institute"/>
            <person name="Koch R.A."/>
            <person name="Yoon G."/>
            <person name="Arayal U."/>
            <person name="Lail K."/>
            <person name="Amirebrahimi M."/>
            <person name="Labutti K."/>
            <person name="Lipzen A."/>
            <person name="Riley R."/>
            <person name="Barry K."/>
            <person name="Henrissat B."/>
            <person name="Grigoriev I.V."/>
            <person name="Herr J.R."/>
            <person name="Aime M.C."/>
        </authorList>
    </citation>
    <scope>NUCLEOTIDE SEQUENCE</scope>
    <source>
        <strain evidence="7">MCA 3950</strain>
    </source>
</reference>
<evidence type="ECO:0000256" key="2">
    <source>
        <dbReference type="ARBA" id="ARBA00022737"/>
    </source>
</evidence>
<dbReference type="OrthoDB" id="8922241at2759"/>
<dbReference type="Proteomes" id="UP000812287">
    <property type="component" value="Unassembled WGS sequence"/>
</dbReference>
<dbReference type="AlphaFoldDB" id="A0A9P8AXZ1"/>
<keyword evidence="8" id="KW-1185">Reference proteome</keyword>
<dbReference type="EMBL" id="MU250524">
    <property type="protein sequence ID" value="KAG7451910.1"/>
    <property type="molecule type" value="Genomic_DNA"/>
</dbReference>
<dbReference type="InterPro" id="IPR036236">
    <property type="entry name" value="Znf_C2H2_sf"/>
</dbReference>
<keyword evidence="2" id="KW-0677">Repeat</keyword>
<sequence>MAIQGRNKRRVFQPIQPFEAYKSPACSARFLTACLSPPSLENPPVHLPLCFQLPFTMARGNKQFQCPECSTRVSRQKDLQRHMMLHSKSEQQ</sequence>
<dbReference type="PROSITE" id="PS50157">
    <property type="entry name" value="ZINC_FINGER_C2H2_2"/>
    <property type="match status" value="1"/>
</dbReference>
<dbReference type="FunFam" id="3.30.160.60:FF:000100">
    <property type="entry name" value="Zinc finger 45-like"/>
    <property type="match status" value="1"/>
</dbReference>
<evidence type="ECO:0000313" key="7">
    <source>
        <dbReference type="EMBL" id="KAG7451910.1"/>
    </source>
</evidence>
<organism evidence="7 8">
    <name type="scientific">Guyanagaster necrorhizus</name>
    <dbReference type="NCBI Taxonomy" id="856835"/>
    <lineage>
        <taxon>Eukaryota</taxon>
        <taxon>Fungi</taxon>
        <taxon>Dikarya</taxon>
        <taxon>Basidiomycota</taxon>
        <taxon>Agaricomycotina</taxon>
        <taxon>Agaricomycetes</taxon>
        <taxon>Agaricomycetidae</taxon>
        <taxon>Agaricales</taxon>
        <taxon>Marasmiineae</taxon>
        <taxon>Physalacriaceae</taxon>
        <taxon>Guyanagaster</taxon>
    </lineage>
</organism>
<protein>
    <recommendedName>
        <fullName evidence="6">C2H2-type domain-containing protein</fullName>
    </recommendedName>
</protein>
<dbReference type="SMART" id="SM00355">
    <property type="entry name" value="ZnF_C2H2"/>
    <property type="match status" value="1"/>
</dbReference>
<evidence type="ECO:0000256" key="3">
    <source>
        <dbReference type="ARBA" id="ARBA00022771"/>
    </source>
</evidence>
<keyword evidence="3 5" id="KW-0863">Zinc-finger</keyword>
<evidence type="ECO:0000313" key="8">
    <source>
        <dbReference type="Proteomes" id="UP000812287"/>
    </source>
</evidence>
<dbReference type="InterPro" id="IPR013087">
    <property type="entry name" value="Znf_C2H2_type"/>
</dbReference>
<feature type="domain" description="C2H2-type" evidence="6">
    <location>
        <begin position="64"/>
        <end position="91"/>
    </location>
</feature>
<evidence type="ECO:0000256" key="1">
    <source>
        <dbReference type="ARBA" id="ARBA00022723"/>
    </source>
</evidence>
<proteinExistence type="predicted"/>
<evidence type="ECO:0000259" key="6">
    <source>
        <dbReference type="PROSITE" id="PS50157"/>
    </source>
</evidence>
<dbReference type="RefSeq" id="XP_043045410.1">
    <property type="nucleotide sequence ID" value="XM_043184942.1"/>
</dbReference>
<dbReference type="Pfam" id="PF00096">
    <property type="entry name" value="zf-C2H2"/>
    <property type="match status" value="1"/>
</dbReference>
<name>A0A9P8AXZ1_9AGAR</name>
<evidence type="ECO:0000256" key="5">
    <source>
        <dbReference type="PROSITE-ProRule" id="PRU00042"/>
    </source>
</evidence>
<dbReference type="GO" id="GO:0008270">
    <property type="term" value="F:zinc ion binding"/>
    <property type="evidence" value="ECO:0007669"/>
    <property type="project" value="UniProtKB-KW"/>
</dbReference>
<comment type="caution">
    <text evidence="7">The sequence shown here is derived from an EMBL/GenBank/DDBJ whole genome shotgun (WGS) entry which is preliminary data.</text>
</comment>
<keyword evidence="1" id="KW-0479">Metal-binding</keyword>
<evidence type="ECO:0000256" key="4">
    <source>
        <dbReference type="ARBA" id="ARBA00022833"/>
    </source>
</evidence>
<accession>A0A9P8AXZ1</accession>
<dbReference type="GeneID" id="66107239"/>
<gene>
    <name evidence="7" type="ORF">BT62DRAFT_926103</name>
</gene>
<dbReference type="PROSITE" id="PS00028">
    <property type="entry name" value="ZINC_FINGER_C2H2_1"/>
    <property type="match status" value="1"/>
</dbReference>
<dbReference type="Gene3D" id="3.30.160.60">
    <property type="entry name" value="Classic Zinc Finger"/>
    <property type="match status" value="1"/>
</dbReference>
<dbReference type="SUPFAM" id="SSF57667">
    <property type="entry name" value="beta-beta-alpha zinc fingers"/>
    <property type="match status" value="1"/>
</dbReference>
<keyword evidence="4" id="KW-0862">Zinc</keyword>